<evidence type="ECO:0000256" key="1">
    <source>
        <dbReference type="ARBA" id="ARBA00005952"/>
    </source>
</evidence>
<name>A0A7G3G4Z4_9NEIS</name>
<evidence type="ECO:0000256" key="3">
    <source>
        <dbReference type="ARBA" id="ARBA00022884"/>
    </source>
</evidence>
<protein>
    <recommendedName>
        <fullName evidence="6">Transcription antitermination protein NusB</fullName>
    </recommendedName>
    <alternativeName>
        <fullName evidence="6">Antitermination factor NusB</fullName>
    </alternativeName>
</protein>
<dbReference type="GO" id="GO:0006353">
    <property type="term" value="P:DNA-templated transcription termination"/>
    <property type="evidence" value="ECO:0007669"/>
    <property type="project" value="UniProtKB-UniRule"/>
</dbReference>
<dbReference type="InterPro" id="IPR006027">
    <property type="entry name" value="NusB_RsmB_TIM44"/>
</dbReference>
<comment type="function">
    <text evidence="6">Involved in transcription antitermination. Required for transcription of ribosomal RNA (rRNA) genes. Binds specifically to the boxA antiterminator sequence of the ribosomal RNA (rrn) operons.</text>
</comment>
<organism evidence="8 9">
    <name type="scientific">Iodobacter fluviatilis</name>
    <dbReference type="NCBI Taxonomy" id="537"/>
    <lineage>
        <taxon>Bacteria</taxon>
        <taxon>Pseudomonadati</taxon>
        <taxon>Pseudomonadota</taxon>
        <taxon>Betaproteobacteria</taxon>
        <taxon>Neisseriales</taxon>
        <taxon>Chitinibacteraceae</taxon>
        <taxon>Iodobacter</taxon>
    </lineage>
</organism>
<gene>
    <name evidence="6" type="primary">nusB</name>
    <name evidence="8" type="ORF">C1H71_00270</name>
</gene>
<dbReference type="GO" id="GO:0003723">
    <property type="term" value="F:RNA binding"/>
    <property type="evidence" value="ECO:0007669"/>
    <property type="project" value="UniProtKB-UniRule"/>
</dbReference>
<evidence type="ECO:0000313" key="8">
    <source>
        <dbReference type="EMBL" id="QBC42143.1"/>
    </source>
</evidence>
<accession>A0A7G3G4Z4</accession>
<dbReference type="RefSeq" id="WP_130104774.1">
    <property type="nucleotide sequence ID" value="NZ_CP025781.1"/>
</dbReference>
<dbReference type="PANTHER" id="PTHR11078">
    <property type="entry name" value="N UTILIZATION SUBSTANCE PROTEIN B-RELATED"/>
    <property type="match status" value="1"/>
</dbReference>
<evidence type="ECO:0000256" key="6">
    <source>
        <dbReference type="HAMAP-Rule" id="MF_00073"/>
    </source>
</evidence>
<evidence type="ECO:0000259" key="7">
    <source>
        <dbReference type="Pfam" id="PF01029"/>
    </source>
</evidence>
<evidence type="ECO:0000313" key="9">
    <source>
        <dbReference type="Proteomes" id="UP000515917"/>
    </source>
</evidence>
<dbReference type="Gene3D" id="1.10.940.10">
    <property type="entry name" value="NusB-like"/>
    <property type="match status" value="1"/>
</dbReference>
<dbReference type="NCBIfam" id="TIGR01951">
    <property type="entry name" value="nusB"/>
    <property type="match status" value="1"/>
</dbReference>
<keyword evidence="2 6" id="KW-0889">Transcription antitermination</keyword>
<keyword evidence="9" id="KW-1185">Reference proteome</keyword>
<dbReference type="EMBL" id="CP025781">
    <property type="protein sequence ID" value="QBC42143.1"/>
    <property type="molecule type" value="Genomic_DNA"/>
</dbReference>
<dbReference type="HAMAP" id="MF_00073">
    <property type="entry name" value="NusB"/>
    <property type="match status" value="1"/>
</dbReference>
<dbReference type="PANTHER" id="PTHR11078:SF3">
    <property type="entry name" value="ANTITERMINATION NUSB DOMAIN-CONTAINING PROTEIN"/>
    <property type="match status" value="1"/>
</dbReference>
<keyword evidence="5 6" id="KW-0804">Transcription</keyword>
<sequence length="169" mass="18770">MTSDVVKPKSSRRLSREFAVQGVYQWLLAADTPGNIEEFLSKSDVTWESEASSQSEKSALYKRVDKNLFRAILFGVIKDIKTLQIALSPHLDRPMDEVSVVEAAVLYVAAFEIVCMPETPYPVIINEAIELAKTFGGLDGHKFVNGVLDKLAESVRADEVVANRAKRRA</sequence>
<evidence type="ECO:0000256" key="4">
    <source>
        <dbReference type="ARBA" id="ARBA00023015"/>
    </source>
</evidence>
<proteinExistence type="inferred from homology"/>
<keyword evidence="4 6" id="KW-0805">Transcription regulation</keyword>
<keyword evidence="3 6" id="KW-0694">RNA-binding</keyword>
<reference evidence="8 9" key="1">
    <citation type="submission" date="2018-01" db="EMBL/GenBank/DDBJ databases">
        <title>Genome sequence of Iodobacter sp. strain PCH194 isolated from Indian Trans-Himalaya.</title>
        <authorList>
            <person name="Kumar V."/>
            <person name="Thakur V."/>
            <person name="Kumar S."/>
            <person name="Singh D."/>
        </authorList>
    </citation>
    <scope>NUCLEOTIDE SEQUENCE [LARGE SCALE GENOMIC DNA]</scope>
    <source>
        <strain evidence="8 9">PCH194</strain>
    </source>
</reference>
<evidence type="ECO:0000256" key="2">
    <source>
        <dbReference type="ARBA" id="ARBA00022814"/>
    </source>
</evidence>
<dbReference type="GO" id="GO:0005829">
    <property type="term" value="C:cytosol"/>
    <property type="evidence" value="ECO:0007669"/>
    <property type="project" value="TreeGrafter"/>
</dbReference>
<dbReference type="GO" id="GO:0031564">
    <property type="term" value="P:transcription antitermination"/>
    <property type="evidence" value="ECO:0007669"/>
    <property type="project" value="UniProtKB-KW"/>
</dbReference>
<dbReference type="InterPro" id="IPR035926">
    <property type="entry name" value="NusB-like_sf"/>
</dbReference>
<dbReference type="InterPro" id="IPR011605">
    <property type="entry name" value="NusB_fam"/>
</dbReference>
<feature type="domain" description="NusB/RsmB/TIM44" evidence="7">
    <location>
        <begin position="15"/>
        <end position="152"/>
    </location>
</feature>
<dbReference type="Pfam" id="PF01029">
    <property type="entry name" value="NusB"/>
    <property type="match status" value="1"/>
</dbReference>
<evidence type="ECO:0000256" key="5">
    <source>
        <dbReference type="ARBA" id="ARBA00023163"/>
    </source>
</evidence>
<dbReference type="Proteomes" id="UP000515917">
    <property type="component" value="Chromosome"/>
</dbReference>
<dbReference type="AlphaFoldDB" id="A0A7G3G4Z4"/>
<dbReference type="KEGG" id="ifl:C1H71_00270"/>
<dbReference type="SUPFAM" id="SSF48013">
    <property type="entry name" value="NusB-like"/>
    <property type="match status" value="1"/>
</dbReference>
<comment type="similarity">
    <text evidence="1 6">Belongs to the NusB family.</text>
</comment>